<dbReference type="EMBL" id="VJVZ01000003">
    <property type="protein sequence ID" value="TRW25666.1"/>
    <property type="molecule type" value="Genomic_DNA"/>
</dbReference>
<evidence type="ECO:0000313" key="3">
    <source>
        <dbReference type="EMBL" id="TRW25666.1"/>
    </source>
</evidence>
<reference evidence="3 4" key="1">
    <citation type="submission" date="2019-07" db="EMBL/GenBank/DDBJ databases">
        <title>Flavobacterium sp. nov., isolated from glacier ice.</title>
        <authorList>
            <person name="Liu Q."/>
            <person name="Xin Y.-H."/>
        </authorList>
    </citation>
    <scope>NUCLEOTIDE SEQUENCE [LARGE SCALE GENOMIC DNA]</scope>
    <source>
        <strain evidence="3 4">ZT4R6</strain>
    </source>
</reference>
<dbReference type="Gene3D" id="3.55.50.10">
    <property type="entry name" value="Baseplate protein-like domains"/>
    <property type="match status" value="1"/>
</dbReference>
<dbReference type="Proteomes" id="UP000320643">
    <property type="component" value="Unassembled WGS sequence"/>
</dbReference>
<dbReference type="SUPFAM" id="SSF69255">
    <property type="entry name" value="gp5 N-terminal domain-like"/>
    <property type="match status" value="1"/>
</dbReference>
<accession>A0A552V5B0</accession>
<dbReference type="Gene3D" id="4.10.220.110">
    <property type="match status" value="1"/>
</dbReference>
<evidence type="ECO:0000256" key="1">
    <source>
        <dbReference type="SAM" id="MobiDB-lite"/>
    </source>
</evidence>
<dbReference type="Gene3D" id="2.40.50.230">
    <property type="entry name" value="Gp5 N-terminal domain"/>
    <property type="match status" value="1"/>
</dbReference>
<dbReference type="InterPro" id="IPR037026">
    <property type="entry name" value="Vgr_OB-fold_dom_sf"/>
</dbReference>
<comment type="caution">
    <text evidence="3">The sequence shown here is derived from an EMBL/GenBank/DDBJ whole genome shotgun (WGS) entry which is preliminary data.</text>
</comment>
<dbReference type="SUPFAM" id="SSF69279">
    <property type="entry name" value="Phage tail proteins"/>
    <property type="match status" value="1"/>
</dbReference>
<proteinExistence type="predicted"/>
<dbReference type="Pfam" id="PF05954">
    <property type="entry name" value="Phage_GPD"/>
    <property type="match status" value="1"/>
</dbReference>
<dbReference type="InterPro" id="IPR006531">
    <property type="entry name" value="Gp5/Vgr_OB"/>
</dbReference>
<sequence>MPISTQIKIQIAGETLTRFSRLVIDQKVHTHHRFSLLQPLPKEFVDQAIDKAQGYIGQPVKIDITPTSMSTQSPLVFNGIITEAQLVRTAGASGGIIINGYSPTILLEGAPTTRSFSDSTLADVVKEVLKSYPDDSLKPSVEVQKDTSLPYTVQYAESDFSFVCRLAQKKGQWLYYNGETLRFGAPQSKTLTLEYGRSLHSFNIEMRAKSLGFEYMGYDASNGETQKASSFEVNYQAQGYSKSVFEASKKMFPNTSTLLYSNAVEEGNSKTHLTDRVTTQLQSRAADLVTAKGDSDETGLRIGDVVTIKEPSFSLTGNVLDGLQEQNFGSYIVTDIMHVCDESGNYHNTFDAVPNTVAAPPYGNVHSIPIAESQPAVIVNNDDPAGLGRVQVAFAWQQEAGKNTPWIRMVNGHSGSGKGLYFIPEVGEEVLIGFEGGNAEKPFVLGAMYNGSAASGYATSGNNNKVIHTRSGTKMIFNDDEGSVLIEDPSGNTWSMDGQGNISVSAPNDIVMTAGGNISMTAGRDINSSAANNIIESAGIDKFTSVGMMLNTFVGGSSMMNVVGDMTEYIAGNVESHTEKDRLTNSKEGMETSTEGEIAKHSQKEIKMNSAEKAKLF</sequence>
<dbReference type="AlphaFoldDB" id="A0A552V5B0"/>
<keyword evidence="4" id="KW-1185">Reference proteome</keyword>
<dbReference type="SUPFAM" id="SSF69349">
    <property type="entry name" value="Phage fibre proteins"/>
    <property type="match status" value="1"/>
</dbReference>
<feature type="compositionally biased region" description="Basic and acidic residues" evidence="1">
    <location>
        <begin position="577"/>
        <end position="590"/>
    </location>
</feature>
<evidence type="ECO:0000313" key="4">
    <source>
        <dbReference type="Proteomes" id="UP000320643"/>
    </source>
</evidence>
<dbReference type="OrthoDB" id="727155at2"/>
<dbReference type="Pfam" id="PF04717">
    <property type="entry name" value="Phage_base_V"/>
    <property type="match status" value="1"/>
</dbReference>
<dbReference type="Gene3D" id="2.30.110.50">
    <property type="match status" value="1"/>
</dbReference>
<feature type="region of interest" description="Disordered" evidence="1">
    <location>
        <begin position="577"/>
        <end position="617"/>
    </location>
</feature>
<gene>
    <name evidence="3" type="ORF">FMM05_05430</name>
</gene>
<name>A0A552V5B0_9FLAO</name>
<evidence type="ECO:0000259" key="2">
    <source>
        <dbReference type="Pfam" id="PF04717"/>
    </source>
</evidence>
<protein>
    <recommendedName>
        <fullName evidence="2">Gp5/Type VI secretion system Vgr protein OB-fold domain-containing protein</fullName>
    </recommendedName>
</protein>
<organism evidence="3 4">
    <name type="scientific">Flavobacterium zepuense</name>
    <dbReference type="NCBI Taxonomy" id="2593302"/>
    <lineage>
        <taxon>Bacteria</taxon>
        <taxon>Pseudomonadati</taxon>
        <taxon>Bacteroidota</taxon>
        <taxon>Flavobacteriia</taxon>
        <taxon>Flavobacteriales</taxon>
        <taxon>Flavobacteriaceae</taxon>
        <taxon>Flavobacterium</taxon>
    </lineage>
</organism>
<feature type="compositionally biased region" description="Basic and acidic residues" evidence="1">
    <location>
        <begin position="597"/>
        <end position="617"/>
    </location>
</feature>
<dbReference type="RefSeq" id="WP_143372331.1">
    <property type="nucleotide sequence ID" value="NZ_VJVZ01000003.1"/>
</dbReference>
<feature type="domain" description="Gp5/Type VI secretion system Vgr protein OB-fold" evidence="2">
    <location>
        <begin position="374"/>
        <end position="449"/>
    </location>
</feature>